<gene>
    <name evidence="2" type="ORF">HPB48_026160</name>
</gene>
<comment type="caution">
    <text evidence="2">The sequence shown here is derived from an EMBL/GenBank/DDBJ whole genome shotgun (WGS) entry which is preliminary data.</text>
</comment>
<dbReference type="InterPro" id="IPR036397">
    <property type="entry name" value="RNaseH_sf"/>
</dbReference>
<dbReference type="OrthoDB" id="6503215at2759"/>
<dbReference type="EMBL" id="JABSTR010001716">
    <property type="protein sequence ID" value="KAH9384167.1"/>
    <property type="molecule type" value="Genomic_DNA"/>
</dbReference>
<dbReference type="InterPro" id="IPR002492">
    <property type="entry name" value="Transposase_Tc1-like"/>
</dbReference>
<feature type="domain" description="Transposase Tc1-like" evidence="1">
    <location>
        <begin position="3"/>
        <end position="44"/>
    </location>
</feature>
<dbReference type="GO" id="GO:0006313">
    <property type="term" value="P:DNA transposition"/>
    <property type="evidence" value="ECO:0007669"/>
    <property type="project" value="InterPro"/>
</dbReference>
<dbReference type="Proteomes" id="UP000821853">
    <property type="component" value="Unassembled WGS sequence"/>
</dbReference>
<dbReference type="GO" id="GO:0003677">
    <property type="term" value="F:DNA binding"/>
    <property type="evidence" value="ECO:0007669"/>
    <property type="project" value="InterPro"/>
</dbReference>
<reference evidence="2 3" key="1">
    <citation type="journal article" date="2020" name="Cell">
        <title>Large-Scale Comparative Analyses of Tick Genomes Elucidate Their Genetic Diversity and Vector Capacities.</title>
        <authorList>
            <consortium name="Tick Genome and Microbiome Consortium (TIGMIC)"/>
            <person name="Jia N."/>
            <person name="Wang J."/>
            <person name="Shi W."/>
            <person name="Du L."/>
            <person name="Sun Y."/>
            <person name="Zhan W."/>
            <person name="Jiang J.F."/>
            <person name="Wang Q."/>
            <person name="Zhang B."/>
            <person name="Ji P."/>
            <person name="Bell-Sakyi L."/>
            <person name="Cui X.M."/>
            <person name="Yuan T.T."/>
            <person name="Jiang B.G."/>
            <person name="Yang W.F."/>
            <person name="Lam T.T."/>
            <person name="Chang Q.C."/>
            <person name="Ding S.J."/>
            <person name="Wang X.J."/>
            <person name="Zhu J.G."/>
            <person name="Ruan X.D."/>
            <person name="Zhao L."/>
            <person name="Wei J.T."/>
            <person name="Ye R.Z."/>
            <person name="Que T.C."/>
            <person name="Du C.H."/>
            <person name="Zhou Y.H."/>
            <person name="Cheng J.X."/>
            <person name="Dai P.F."/>
            <person name="Guo W.B."/>
            <person name="Han X.H."/>
            <person name="Huang E.J."/>
            <person name="Li L.F."/>
            <person name="Wei W."/>
            <person name="Gao Y.C."/>
            <person name="Liu J.Z."/>
            <person name="Shao H.Z."/>
            <person name="Wang X."/>
            <person name="Wang C.C."/>
            <person name="Yang T.C."/>
            <person name="Huo Q.B."/>
            <person name="Li W."/>
            <person name="Chen H.Y."/>
            <person name="Chen S.E."/>
            <person name="Zhou L.G."/>
            <person name="Ni X.B."/>
            <person name="Tian J.H."/>
            <person name="Sheng Y."/>
            <person name="Liu T."/>
            <person name="Pan Y.S."/>
            <person name="Xia L.Y."/>
            <person name="Li J."/>
            <person name="Zhao F."/>
            <person name="Cao W.C."/>
        </authorList>
    </citation>
    <scope>NUCLEOTIDE SEQUENCE [LARGE SCALE GENOMIC DNA]</scope>
    <source>
        <strain evidence="2">HaeL-2018</strain>
    </source>
</reference>
<evidence type="ECO:0000313" key="3">
    <source>
        <dbReference type="Proteomes" id="UP000821853"/>
    </source>
</evidence>
<dbReference type="GO" id="GO:0015074">
    <property type="term" value="P:DNA integration"/>
    <property type="evidence" value="ECO:0007669"/>
    <property type="project" value="InterPro"/>
</dbReference>
<dbReference type="Pfam" id="PF01498">
    <property type="entry name" value="HTH_Tnp_Tc3_2"/>
    <property type="match status" value="1"/>
</dbReference>
<dbReference type="VEuPathDB" id="VectorBase:HLOH_057344"/>
<dbReference type="Gene3D" id="3.30.420.10">
    <property type="entry name" value="Ribonuclease H-like superfamily/Ribonuclease H"/>
    <property type="match status" value="1"/>
</dbReference>
<dbReference type="AlphaFoldDB" id="A0A9J6H0F4"/>
<name>A0A9J6H0F4_HAELO</name>
<proteinExistence type="predicted"/>
<evidence type="ECO:0000259" key="1">
    <source>
        <dbReference type="Pfam" id="PF01498"/>
    </source>
</evidence>
<accession>A0A9J6H0F4</accession>
<sequence>MLGLDVSAHLIRSRLHEADIKGRMAAQKTQVEAKHRDKRMDFASVVEDLTADKWRAVAFSDEAAFCTRWGQQKWCGVLVNAGKNKF</sequence>
<protein>
    <recommendedName>
        <fullName evidence="1">Transposase Tc1-like domain-containing protein</fullName>
    </recommendedName>
</protein>
<evidence type="ECO:0000313" key="2">
    <source>
        <dbReference type="EMBL" id="KAH9384167.1"/>
    </source>
</evidence>
<organism evidence="2 3">
    <name type="scientific">Haemaphysalis longicornis</name>
    <name type="common">Bush tick</name>
    <dbReference type="NCBI Taxonomy" id="44386"/>
    <lineage>
        <taxon>Eukaryota</taxon>
        <taxon>Metazoa</taxon>
        <taxon>Ecdysozoa</taxon>
        <taxon>Arthropoda</taxon>
        <taxon>Chelicerata</taxon>
        <taxon>Arachnida</taxon>
        <taxon>Acari</taxon>
        <taxon>Parasitiformes</taxon>
        <taxon>Ixodida</taxon>
        <taxon>Ixodoidea</taxon>
        <taxon>Ixodidae</taxon>
        <taxon>Haemaphysalinae</taxon>
        <taxon>Haemaphysalis</taxon>
    </lineage>
</organism>
<keyword evidence="3" id="KW-1185">Reference proteome</keyword>